<keyword evidence="10" id="KW-0464">Manganese</keyword>
<protein>
    <recommendedName>
        <fullName evidence="11">Manganese transport regulator</fullName>
    </recommendedName>
</protein>
<evidence type="ECO:0000256" key="1">
    <source>
        <dbReference type="ARBA" id="ARBA00004496"/>
    </source>
</evidence>
<dbReference type="InterPro" id="IPR038157">
    <property type="entry name" value="FeoA_core_dom"/>
</dbReference>
<comment type="subcellular location">
    <subcellularLocation>
        <location evidence="1">Cytoplasm</location>
    </subcellularLocation>
</comment>
<dbReference type="SUPFAM" id="SSF47979">
    <property type="entry name" value="Iron-dependent repressor protein, dimerization domain"/>
    <property type="match status" value="1"/>
</dbReference>
<dbReference type="InterPro" id="IPR022689">
    <property type="entry name" value="Iron_dep_repressor"/>
</dbReference>
<reference evidence="13 14" key="1">
    <citation type="submission" date="2016-10" db="EMBL/GenBank/DDBJ databases">
        <authorList>
            <person name="de Groot N.N."/>
        </authorList>
    </citation>
    <scope>NUCLEOTIDE SEQUENCE [LARGE SCALE GENOMIC DNA]</scope>
    <source>
        <strain evidence="13 14">CGMCC 4.1877</strain>
    </source>
</reference>
<keyword evidence="8" id="KW-0010">Activator</keyword>
<dbReference type="Gene3D" id="1.10.60.10">
    <property type="entry name" value="Iron dependent repressor, metal binding and dimerisation domain"/>
    <property type="match status" value="1"/>
</dbReference>
<evidence type="ECO:0000259" key="12">
    <source>
        <dbReference type="PROSITE" id="PS50944"/>
    </source>
</evidence>
<dbReference type="GO" id="GO:0003677">
    <property type="term" value="F:DNA binding"/>
    <property type="evidence" value="ECO:0007669"/>
    <property type="project" value="UniProtKB-KW"/>
</dbReference>
<dbReference type="GO" id="GO:0046983">
    <property type="term" value="F:protein dimerization activity"/>
    <property type="evidence" value="ECO:0007669"/>
    <property type="project" value="InterPro"/>
</dbReference>
<dbReference type="EMBL" id="FOUY01000049">
    <property type="protein sequence ID" value="SFO38159.1"/>
    <property type="molecule type" value="Genomic_DNA"/>
</dbReference>
<keyword evidence="4" id="KW-0963">Cytoplasm</keyword>
<dbReference type="GO" id="GO:0045892">
    <property type="term" value="P:negative regulation of DNA-templated transcription"/>
    <property type="evidence" value="ECO:0007669"/>
    <property type="project" value="TreeGrafter"/>
</dbReference>
<dbReference type="Gene3D" id="2.30.30.90">
    <property type="match status" value="1"/>
</dbReference>
<keyword evidence="9" id="KW-0804">Transcription</keyword>
<dbReference type="Proteomes" id="UP000199614">
    <property type="component" value="Unassembled WGS sequence"/>
</dbReference>
<dbReference type="InterPro" id="IPR022687">
    <property type="entry name" value="HTH_DTXR"/>
</dbReference>
<dbReference type="PANTHER" id="PTHR33238">
    <property type="entry name" value="IRON (METAL) DEPENDENT REPRESSOR, DTXR FAMILY"/>
    <property type="match status" value="1"/>
</dbReference>
<dbReference type="PROSITE" id="PS50944">
    <property type="entry name" value="HTH_DTXR"/>
    <property type="match status" value="1"/>
</dbReference>
<dbReference type="SUPFAM" id="SSF46785">
    <property type="entry name" value="Winged helix' DNA-binding domain"/>
    <property type="match status" value="1"/>
</dbReference>
<dbReference type="InterPro" id="IPR036390">
    <property type="entry name" value="WH_DNA-bd_sf"/>
</dbReference>
<comment type="subunit">
    <text evidence="3">Homodimer.</text>
</comment>
<dbReference type="SMART" id="SM00529">
    <property type="entry name" value="HTH_DTXR"/>
    <property type="match status" value="1"/>
</dbReference>
<evidence type="ECO:0000256" key="11">
    <source>
        <dbReference type="ARBA" id="ARBA00032593"/>
    </source>
</evidence>
<dbReference type="InterPro" id="IPR007167">
    <property type="entry name" value="Fe-transptr_FeoA-like"/>
</dbReference>
<sequence length="249" mass="27658">MWAQAGARAGYGGLMSTERHSESVENYLKTIFLLAERWEGAVGVSALAERLRVSSPSASGMVRKLVDAGLVDHARYAGMTLTPAGRLAALAVVRRHRLIEMFLVTELDLAWDEVHEEAEELEHAVSDRLLDRIDTRLGHPRFDPHGDPIPGRDGSMPEIRARRLPELKYGEGGDLVRVDDTDPEVLRYLDAHDVRLGDRLDLLTRKPFDGPFVVRLRRLGSADRTPGEAEEEWGPSLARALWVGATEPA</sequence>
<proteinExistence type="inferred from homology"/>
<dbReference type="Pfam" id="PF02742">
    <property type="entry name" value="Fe_dep_repr_C"/>
    <property type="match status" value="1"/>
</dbReference>
<keyword evidence="7" id="KW-0238">DNA-binding</keyword>
<gene>
    <name evidence="13" type="ORF">SAMN05216207_104939</name>
</gene>
<evidence type="ECO:0000256" key="5">
    <source>
        <dbReference type="ARBA" id="ARBA00022491"/>
    </source>
</evidence>
<evidence type="ECO:0000256" key="2">
    <source>
        <dbReference type="ARBA" id="ARBA00007871"/>
    </source>
</evidence>
<dbReference type="GO" id="GO:0003700">
    <property type="term" value="F:DNA-binding transcription factor activity"/>
    <property type="evidence" value="ECO:0007669"/>
    <property type="project" value="InterPro"/>
</dbReference>
<dbReference type="Pfam" id="PF01325">
    <property type="entry name" value="Fe_dep_repress"/>
    <property type="match status" value="1"/>
</dbReference>
<keyword evidence="14" id="KW-1185">Reference proteome</keyword>
<evidence type="ECO:0000256" key="8">
    <source>
        <dbReference type="ARBA" id="ARBA00023159"/>
    </source>
</evidence>
<dbReference type="InterPro" id="IPR050536">
    <property type="entry name" value="DtxR_MntR_Metal-Reg"/>
</dbReference>
<evidence type="ECO:0000256" key="4">
    <source>
        <dbReference type="ARBA" id="ARBA00022490"/>
    </source>
</evidence>
<dbReference type="InterPro" id="IPR036388">
    <property type="entry name" value="WH-like_DNA-bd_sf"/>
</dbReference>
<evidence type="ECO:0000256" key="3">
    <source>
        <dbReference type="ARBA" id="ARBA00011738"/>
    </source>
</evidence>
<keyword evidence="6" id="KW-0805">Transcription regulation</keyword>
<feature type="domain" description="HTH dtxR-type" evidence="12">
    <location>
        <begin position="21"/>
        <end position="82"/>
    </location>
</feature>
<evidence type="ECO:0000256" key="9">
    <source>
        <dbReference type="ARBA" id="ARBA00023163"/>
    </source>
</evidence>
<evidence type="ECO:0000256" key="7">
    <source>
        <dbReference type="ARBA" id="ARBA00023125"/>
    </source>
</evidence>
<dbReference type="InterPro" id="IPR036421">
    <property type="entry name" value="Fe_dep_repressor_sf"/>
</dbReference>
<dbReference type="FunFam" id="1.10.60.10:FF:000004">
    <property type="entry name" value="DtxR family transcriptional regulator"/>
    <property type="match status" value="1"/>
</dbReference>
<dbReference type="STRING" id="260086.SAMN05216207_104939"/>
<accession>A0A1I5GQG5</accession>
<dbReference type="GO" id="GO:0005737">
    <property type="term" value="C:cytoplasm"/>
    <property type="evidence" value="ECO:0007669"/>
    <property type="project" value="UniProtKB-SubCell"/>
</dbReference>
<dbReference type="InterPro" id="IPR001367">
    <property type="entry name" value="Fe_dep_repressor"/>
</dbReference>
<dbReference type="PANTHER" id="PTHR33238:SF11">
    <property type="entry name" value="TRANSCRIPTIONAL REGULATOR MNTR"/>
    <property type="match status" value="1"/>
</dbReference>
<name>A0A1I5GQG5_PSUAM</name>
<organism evidence="13 14">
    <name type="scientific">Pseudonocardia ammonioxydans</name>
    <dbReference type="NCBI Taxonomy" id="260086"/>
    <lineage>
        <taxon>Bacteria</taxon>
        <taxon>Bacillati</taxon>
        <taxon>Actinomycetota</taxon>
        <taxon>Actinomycetes</taxon>
        <taxon>Pseudonocardiales</taxon>
        <taxon>Pseudonocardiaceae</taxon>
        <taxon>Pseudonocardia</taxon>
    </lineage>
</organism>
<dbReference type="AlphaFoldDB" id="A0A1I5GQG5"/>
<dbReference type="SMART" id="SM00899">
    <property type="entry name" value="FeoA"/>
    <property type="match status" value="1"/>
</dbReference>
<evidence type="ECO:0000313" key="14">
    <source>
        <dbReference type="Proteomes" id="UP000199614"/>
    </source>
</evidence>
<dbReference type="Gene3D" id="1.10.10.10">
    <property type="entry name" value="Winged helix-like DNA-binding domain superfamily/Winged helix DNA-binding domain"/>
    <property type="match status" value="1"/>
</dbReference>
<comment type="similarity">
    <text evidence="2">Belongs to the DtxR/MntR family.</text>
</comment>
<evidence type="ECO:0000256" key="6">
    <source>
        <dbReference type="ARBA" id="ARBA00023015"/>
    </source>
</evidence>
<keyword evidence="5" id="KW-0678">Repressor</keyword>
<dbReference type="GO" id="GO:0046914">
    <property type="term" value="F:transition metal ion binding"/>
    <property type="evidence" value="ECO:0007669"/>
    <property type="project" value="InterPro"/>
</dbReference>
<evidence type="ECO:0000313" key="13">
    <source>
        <dbReference type="EMBL" id="SFO38159.1"/>
    </source>
</evidence>
<dbReference type="Pfam" id="PF04023">
    <property type="entry name" value="FeoA"/>
    <property type="match status" value="1"/>
</dbReference>
<evidence type="ECO:0000256" key="10">
    <source>
        <dbReference type="ARBA" id="ARBA00023211"/>
    </source>
</evidence>